<dbReference type="Gene3D" id="2.40.50.40">
    <property type="match status" value="2"/>
</dbReference>
<feature type="domain" description="Chromo" evidence="4">
    <location>
        <begin position="114"/>
        <end position="167"/>
    </location>
</feature>
<dbReference type="Gene3D" id="1.10.150.50">
    <property type="entry name" value="Transcription Factor, Ets-1"/>
    <property type="match status" value="1"/>
</dbReference>
<feature type="domain" description="Chromo" evidence="4">
    <location>
        <begin position="65"/>
        <end position="100"/>
    </location>
</feature>
<sequence length="333" mass="36954">MDPLKELEASFPPPLAAGRTPSVTGSERSDEHDGSGTSSVVSRRSTRKASAEPTEVRETLGSNEFIVERILGYRQVNKVRQARVKWLGFAETTWEPANQIFLYKPSHKNGRKDRKAEYLVDRRIRKGKVEYKVHWSGFPDACDSWIRETASALVERQDLVKKYLREHPVFGGVTPVRHALHSSTNDHKGRPALNGPDASTEKTDGIKLLPQEAKHLFSAENPRTGTEEPLAEKTKPEPVPYVLPKPVPFAVERKLMSEWTTADIAEFLTHKGFPDAAAILQARNMDGNELRSKYLDPAALRTLGILIGPGLKIVKLLRDAQGLTAQSGAVSPV</sequence>
<dbReference type="InterPro" id="IPR016197">
    <property type="entry name" value="Chromo-like_dom_sf"/>
</dbReference>
<protein>
    <recommendedName>
        <fullName evidence="4">Chromo domain-containing protein</fullName>
    </recommendedName>
</protein>
<dbReference type="GO" id="GO:0005634">
    <property type="term" value="C:nucleus"/>
    <property type="evidence" value="ECO:0007669"/>
    <property type="project" value="UniProtKB-SubCell"/>
</dbReference>
<evidence type="ECO:0000313" key="6">
    <source>
        <dbReference type="Proteomes" id="UP000192578"/>
    </source>
</evidence>
<dbReference type="InterPro" id="IPR051219">
    <property type="entry name" value="Heterochromatin_chromo-domain"/>
</dbReference>
<dbReference type="InterPro" id="IPR000953">
    <property type="entry name" value="Chromo/chromo_shadow_dom"/>
</dbReference>
<reference evidence="6" key="1">
    <citation type="submission" date="2017-01" db="EMBL/GenBank/DDBJ databases">
        <title>Comparative genomics of anhydrobiosis in the tardigrade Hypsibius dujardini.</title>
        <authorList>
            <person name="Yoshida Y."/>
            <person name="Koutsovoulos G."/>
            <person name="Laetsch D."/>
            <person name="Stevens L."/>
            <person name="Kumar S."/>
            <person name="Horikawa D."/>
            <person name="Ishino K."/>
            <person name="Komine S."/>
            <person name="Tomita M."/>
            <person name="Blaxter M."/>
            <person name="Arakawa K."/>
        </authorList>
    </citation>
    <scope>NUCLEOTIDE SEQUENCE [LARGE SCALE GENOMIC DNA]</scope>
    <source>
        <strain evidence="6">Z151</strain>
    </source>
</reference>
<dbReference type="InterPro" id="IPR013761">
    <property type="entry name" value="SAM/pointed_sf"/>
</dbReference>
<dbReference type="SMART" id="SM00298">
    <property type="entry name" value="CHROMO"/>
    <property type="match status" value="2"/>
</dbReference>
<proteinExistence type="predicted"/>
<dbReference type="SUPFAM" id="SSF54160">
    <property type="entry name" value="Chromo domain-like"/>
    <property type="match status" value="2"/>
</dbReference>
<organism evidence="5 6">
    <name type="scientific">Hypsibius exemplaris</name>
    <name type="common">Freshwater tardigrade</name>
    <dbReference type="NCBI Taxonomy" id="2072580"/>
    <lineage>
        <taxon>Eukaryota</taxon>
        <taxon>Metazoa</taxon>
        <taxon>Ecdysozoa</taxon>
        <taxon>Tardigrada</taxon>
        <taxon>Eutardigrada</taxon>
        <taxon>Parachela</taxon>
        <taxon>Hypsibioidea</taxon>
        <taxon>Hypsibiidae</taxon>
        <taxon>Hypsibius</taxon>
    </lineage>
</organism>
<dbReference type="PANTHER" id="PTHR22812">
    <property type="entry name" value="CHROMOBOX PROTEIN"/>
    <property type="match status" value="1"/>
</dbReference>
<gene>
    <name evidence="5" type="ORF">BV898_08035</name>
</gene>
<evidence type="ECO:0000313" key="5">
    <source>
        <dbReference type="EMBL" id="OQV17906.1"/>
    </source>
</evidence>
<dbReference type="CDD" id="cd00024">
    <property type="entry name" value="CD_CSD"/>
    <property type="match status" value="2"/>
</dbReference>
<feature type="region of interest" description="Disordered" evidence="3">
    <location>
        <begin position="1"/>
        <end position="55"/>
    </location>
</feature>
<keyword evidence="6" id="KW-1185">Reference proteome</keyword>
<evidence type="ECO:0000256" key="1">
    <source>
        <dbReference type="ARBA" id="ARBA00004123"/>
    </source>
</evidence>
<evidence type="ECO:0000259" key="4">
    <source>
        <dbReference type="PROSITE" id="PS50013"/>
    </source>
</evidence>
<comment type="caution">
    <text evidence="5">The sequence shown here is derived from an EMBL/GenBank/DDBJ whole genome shotgun (WGS) entry which is preliminary data.</text>
</comment>
<evidence type="ECO:0000256" key="2">
    <source>
        <dbReference type="ARBA" id="ARBA00023242"/>
    </source>
</evidence>
<name>A0A1W0WRS2_HYPEX</name>
<comment type="subcellular location">
    <subcellularLocation>
        <location evidence="1">Nucleus</location>
    </subcellularLocation>
</comment>
<feature type="region of interest" description="Disordered" evidence="3">
    <location>
        <begin position="180"/>
        <end position="202"/>
    </location>
</feature>
<dbReference type="PROSITE" id="PS50013">
    <property type="entry name" value="CHROMO_2"/>
    <property type="match status" value="2"/>
</dbReference>
<accession>A0A1W0WRS2</accession>
<dbReference type="EMBL" id="MTYJ01000055">
    <property type="protein sequence ID" value="OQV17906.1"/>
    <property type="molecule type" value="Genomic_DNA"/>
</dbReference>
<dbReference type="Proteomes" id="UP000192578">
    <property type="component" value="Unassembled WGS sequence"/>
</dbReference>
<keyword evidence="2" id="KW-0539">Nucleus</keyword>
<dbReference type="OrthoDB" id="10071592at2759"/>
<dbReference type="AlphaFoldDB" id="A0A1W0WRS2"/>
<dbReference type="Pfam" id="PF00385">
    <property type="entry name" value="Chromo"/>
    <property type="match status" value="1"/>
</dbReference>
<dbReference type="SUPFAM" id="SSF47769">
    <property type="entry name" value="SAM/Pointed domain"/>
    <property type="match status" value="1"/>
</dbReference>
<dbReference type="InterPro" id="IPR023780">
    <property type="entry name" value="Chromo_domain"/>
</dbReference>
<evidence type="ECO:0000256" key="3">
    <source>
        <dbReference type="SAM" id="MobiDB-lite"/>
    </source>
</evidence>